<dbReference type="GO" id="GO:0006508">
    <property type="term" value="P:proteolysis"/>
    <property type="evidence" value="ECO:0007669"/>
    <property type="project" value="UniProtKB-KW"/>
</dbReference>
<evidence type="ECO:0000259" key="3">
    <source>
        <dbReference type="Pfam" id="PF05193"/>
    </source>
</evidence>
<organism evidence="4 5">
    <name type="scientific">Geothermobacter ehrlichii</name>
    <dbReference type="NCBI Taxonomy" id="213224"/>
    <lineage>
        <taxon>Bacteria</taxon>
        <taxon>Pseudomonadati</taxon>
        <taxon>Thermodesulfobacteriota</taxon>
        <taxon>Desulfuromonadia</taxon>
        <taxon>Desulfuromonadales</taxon>
        <taxon>Geothermobacteraceae</taxon>
        <taxon>Geothermobacter</taxon>
    </lineage>
</organism>
<dbReference type="InterPro" id="IPR011249">
    <property type="entry name" value="Metalloenz_LuxS/M16"/>
</dbReference>
<dbReference type="Gene3D" id="3.30.830.10">
    <property type="entry name" value="Metalloenzyme, LuxS/M16 peptidase-like"/>
    <property type="match status" value="2"/>
</dbReference>
<accession>A0A5D3WML5</accession>
<keyword evidence="4" id="KW-0645">Protease</keyword>
<sequence length="470" mass="52707">MIRLFSAVLSVLLLAGCQLPADRPLRPEQLSFVPLKFEPPAIERIELPNGIRLYLKEDHELPLVRVTAMLGAGSLRVPEGKEGLAALHAGLLRSGGAGDLEPAAFDERLALRAIDLEASADSYTLSIGLSARSDDLQIGLAALRDMLLRPRFDGRRLELLRRQTIEGIRRRNDEPSSVARRALWRNLYPGHPLGREATVASVAAIGREDIVRFHRRFVAPNNLWLAVSGDFDRRQLLARLTELFGGWNSPRIELPPVPPLAASGRPALWVADKKIPQTTILFGEIGLSKDNPDVYAVRVMNFILGGGGFNSRLMREVRSNRGLAYSVYSYYQIGRLLPGPFIAGCETKTESTGEVVRLMRRLMRQMRDEPVSQEELRLAKESLINSFVFAFEDLHDIVTRQMRLDFYGYPTDYLPRYRERLAAVTVEDVQRVARRYLHPDRQLLVLVGDKEAFAGDLAGLGLPVREVDTD</sequence>
<feature type="domain" description="Peptidase M16 N-terminal" evidence="2">
    <location>
        <begin position="56"/>
        <end position="196"/>
    </location>
</feature>
<dbReference type="PANTHER" id="PTHR11851:SF225">
    <property type="entry name" value="NON-PEPTIDASE HOMOLOG YMXG"/>
    <property type="match status" value="1"/>
</dbReference>
<dbReference type="InterPro" id="IPR011765">
    <property type="entry name" value="Pept_M16_N"/>
</dbReference>
<dbReference type="EMBL" id="VNIB01000005">
    <property type="protein sequence ID" value="TYO98786.1"/>
    <property type="molecule type" value="Genomic_DNA"/>
</dbReference>
<keyword evidence="4" id="KW-0378">Hydrolase</keyword>
<keyword evidence="5" id="KW-1185">Reference proteome</keyword>
<dbReference type="RefSeq" id="WP_148895721.1">
    <property type="nucleotide sequence ID" value="NZ_VNIB01000005.1"/>
</dbReference>
<dbReference type="Proteomes" id="UP000324159">
    <property type="component" value="Unassembled WGS sequence"/>
</dbReference>
<reference evidence="4 5" key="1">
    <citation type="submission" date="2019-07" db="EMBL/GenBank/DDBJ databases">
        <title>Genomic Encyclopedia of Type Strains, Phase IV (KMG-IV): sequencing the most valuable type-strain genomes for metagenomic binning, comparative biology and taxonomic classification.</title>
        <authorList>
            <person name="Goeker M."/>
        </authorList>
    </citation>
    <scope>NUCLEOTIDE SEQUENCE [LARGE SCALE GENOMIC DNA]</scope>
    <source>
        <strain evidence="4 5">SS015</strain>
    </source>
</reference>
<evidence type="ECO:0000256" key="1">
    <source>
        <dbReference type="SAM" id="SignalP"/>
    </source>
</evidence>
<dbReference type="OrthoDB" id="9811314at2"/>
<evidence type="ECO:0000259" key="2">
    <source>
        <dbReference type="Pfam" id="PF00675"/>
    </source>
</evidence>
<dbReference type="SUPFAM" id="SSF63411">
    <property type="entry name" value="LuxS/MPP-like metallohydrolase"/>
    <property type="match status" value="2"/>
</dbReference>
<dbReference type="GO" id="GO:0046872">
    <property type="term" value="F:metal ion binding"/>
    <property type="evidence" value="ECO:0007669"/>
    <property type="project" value="InterPro"/>
</dbReference>
<name>A0A5D3WML5_9BACT</name>
<dbReference type="PROSITE" id="PS51257">
    <property type="entry name" value="PROKAR_LIPOPROTEIN"/>
    <property type="match status" value="1"/>
</dbReference>
<dbReference type="AlphaFoldDB" id="A0A5D3WML5"/>
<protein>
    <submittedName>
        <fullName evidence="4">Zinc protease</fullName>
    </submittedName>
</protein>
<evidence type="ECO:0000313" key="5">
    <source>
        <dbReference type="Proteomes" id="UP000324159"/>
    </source>
</evidence>
<dbReference type="PANTHER" id="PTHR11851">
    <property type="entry name" value="METALLOPROTEASE"/>
    <property type="match status" value="1"/>
</dbReference>
<dbReference type="InterPro" id="IPR050361">
    <property type="entry name" value="MPP/UQCRC_Complex"/>
</dbReference>
<comment type="caution">
    <text evidence="4">The sequence shown here is derived from an EMBL/GenBank/DDBJ whole genome shotgun (WGS) entry which is preliminary data.</text>
</comment>
<dbReference type="InterPro" id="IPR007863">
    <property type="entry name" value="Peptidase_M16_C"/>
</dbReference>
<feature type="domain" description="Peptidase M16 C-terminal" evidence="3">
    <location>
        <begin position="205"/>
        <end position="383"/>
    </location>
</feature>
<proteinExistence type="predicted"/>
<keyword evidence="1" id="KW-0732">Signal</keyword>
<dbReference type="GO" id="GO:0008233">
    <property type="term" value="F:peptidase activity"/>
    <property type="evidence" value="ECO:0007669"/>
    <property type="project" value="UniProtKB-KW"/>
</dbReference>
<feature type="chain" id="PRO_5023038086" evidence="1">
    <location>
        <begin position="22"/>
        <end position="470"/>
    </location>
</feature>
<dbReference type="Pfam" id="PF05193">
    <property type="entry name" value="Peptidase_M16_C"/>
    <property type="match status" value="1"/>
</dbReference>
<evidence type="ECO:0000313" key="4">
    <source>
        <dbReference type="EMBL" id="TYO98786.1"/>
    </source>
</evidence>
<dbReference type="Pfam" id="PF00675">
    <property type="entry name" value="Peptidase_M16"/>
    <property type="match status" value="1"/>
</dbReference>
<gene>
    <name evidence="4" type="ORF">EDC39_105155</name>
</gene>
<feature type="signal peptide" evidence="1">
    <location>
        <begin position="1"/>
        <end position="21"/>
    </location>
</feature>